<accession>A0A6G0W7V6</accession>
<gene>
    <name evidence="2" type="ORF">Ae201684_017838</name>
</gene>
<dbReference type="VEuPathDB" id="FungiDB:AeMF1_009486"/>
<organism evidence="2 3">
    <name type="scientific">Aphanomyces euteiches</name>
    <dbReference type="NCBI Taxonomy" id="100861"/>
    <lineage>
        <taxon>Eukaryota</taxon>
        <taxon>Sar</taxon>
        <taxon>Stramenopiles</taxon>
        <taxon>Oomycota</taxon>
        <taxon>Saprolegniomycetes</taxon>
        <taxon>Saprolegniales</taxon>
        <taxon>Verrucalvaceae</taxon>
        <taxon>Aphanomyces</taxon>
    </lineage>
</organism>
<keyword evidence="3" id="KW-1185">Reference proteome</keyword>
<proteinExistence type="predicted"/>
<evidence type="ECO:0000313" key="3">
    <source>
        <dbReference type="Proteomes" id="UP000481153"/>
    </source>
</evidence>
<sequence length="1858" mass="226530">MASSRDVVVPATALEGLEIEKAHLRFQLADAEKQNERRLGEVAAYESKVQDLLLLVEMNKKVAAEALKCSTATAQKLDQAMAKHESQVELWQRRGEASLLWRRSRRWLSKTFDVWKRTLRRVKHCRIQRWKLLRRVFSLWKSSRSTKLATAAHTESPHHAKRIVHSLDALQHKLEKQAVALFQPRRTALRRSAFAMWKSSLAASQAQSTTARLWYRRHLRDNLRKVWTALKTQCHLGATTRRSASSRLVRSVWTTWCRFRAVHFRRRALVFKILDSQRRRLLNEAVVAWRLEAKDRQLCQWLACLESAKTALAEETEACTRLQLEMNSKLEQQTVEEQSRSRAIGNHIDLCLRFFRWGGWIRLERRTARLASLQDMARQRHLARKLFSRWTNLHRERLWHRRLAVFLRSHHLRWFCHRLLFEWWRLVRRSKVVHRLVLHAVRQTLARHLTKWMVVTLQLDKTHAMQLQLKYNHVHTELDLKLECSRRHGQASHMARYVAHWRQCCYLRACFLQWSRCLSRRRSLRELVHVVTTHWQRMIARFFRRWSRETSFHTWTRRLGRVSALHYRHAILQRAWRTWRDRNQRSRRWRRVRFYEQSIFHAWRGVVLRHRSRGRAIQEAWSVVYRYCVRRRFVQWRRRLEIENWKTRHDQARQYRRKRRVWTAWRSWTWISVHRTAYSVVRCQTKTQTRHDCHLQHSFFRLWRAWTRRMEAVRSQAARNLRHGLFGWQWSHVRAFYQWKQTWQHQIQRRSVLRRALQRPMSKRLRLAWQLWTTKLRMSKLAIDLAAKMRSTTKSCKLDMAAFRRRWIVQSSWLSWQLYVKQRWRNLEWSHRAFALNQRHVVARLFRHWIEFHRTTQLQHAWLVRWQRHEASKALDKAVRRWKQNVRLWNVQHCQDDVAATNKSMATLLQQQRKATWLRSIVHAWSIWSRRQTLRQKTLQRLVAKAYTQRLRLTWRRWLLVSPFRGLQSRGSLLLQQRWSERRLDQSFQAWARNVKRVYVCRSLLSRLARRKEMAVTRLSWQRWQRQTWITRASYLRLTLAEFASRNGSQWQQRVRLQRCWYAWRRFHRDFQTLRTRWSMRQSSMRRAKMQRVLIAIALHALGGKQRRRLLATLIRSKQLKLTRMVWSHWRQQGNNSALRQTHTRVQDRLAQYKHVVARLLVLYETHTLLGRVVVAWRSQTVPRLERMQAAWTAWTTMRTSARTRRQERERRFLNRRFQVWRRQVVVRHSRVRALKALAWRCYVRRLGRGFQTWQRVARRLLHHECLDRVAVIQGMVDAQDRILHAIHVSRLYFGRWRHGLHVEKAVRAAAAATVAAQLRVLFHEWTRWTRRQRQARLVLQRHWKRRQIAVWRAWHDGYVLRKLQVQSLRRCVVLTWRRWLRASWTTWRWTLRRLERVHQDDARRAVELKHKHQVELLHAKVVKSMERLNVVALRVTMAKWTAWVELQRLQRQHIKLLWRQWRQCARDGALRCLENVWQAWRDQTRRQQHESATKSLKLVEGHVDDVHAKTRRRRLLECFATWHQTTIDRRTQTKAAAARLESTWTRWRLGLVWKAKSKRRHDRFQTLYRWMRRRDLVTSVFFTWRLAATASRQRYDSPRNQVAVLDACSRRSLRRNVFLLWSRYTQLRSHYRRQISTAFVSFVQRRLVVKVWHAWTVKTRQQATSRLAVVAAIRQNAHRRLVGSIWQSWAPRRLSSAQWSRFVSALRASQVAQRALAQCLHAWKSWQAQRRRVHRQVERLVHVASRFYKYVVGKAYWRWVLATKELAMPRALAWRCDRHDMDDVRAIVAHWGIVQWMAATAQAKRQQRWLTAFFTKQCHTQLLRRSFAKLKHIKAPECTRDENDEKDEEVVRRCFQA</sequence>
<keyword evidence="1" id="KW-0175">Coiled coil</keyword>
<protein>
    <submittedName>
        <fullName evidence="2">Uncharacterized protein</fullName>
    </submittedName>
</protein>
<feature type="coiled-coil region" evidence="1">
    <location>
        <begin position="305"/>
        <end position="332"/>
    </location>
</feature>
<evidence type="ECO:0000313" key="2">
    <source>
        <dbReference type="EMBL" id="KAF0723221.1"/>
    </source>
</evidence>
<name>A0A6G0W7V6_9STRA</name>
<reference evidence="2 3" key="1">
    <citation type="submission" date="2019-07" db="EMBL/GenBank/DDBJ databases">
        <title>Genomics analysis of Aphanomyces spp. identifies a new class of oomycete effector associated with host adaptation.</title>
        <authorList>
            <person name="Gaulin E."/>
        </authorList>
    </citation>
    <scope>NUCLEOTIDE SEQUENCE [LARGE SCALE GENOMIC DNA]</scope>
    <source>
        <strain evidence="2 3">ATCC 201684</strain>
    </source>
</reference>
<feature type="coiled-coil region" evidence="1">
    <location>
        <begin position="14"/>
        <end position="48"/>
    </location>
</feature>
<evidence type="ECO:0000256" key="1">
    <source>
        <dbReference type="SAM" id="Coils"/>
    </source>
</evidence>
<dbReference type="Proteomes" id="UP000481153">
    <property type="component" value="Unassembled WGS sequence"/>
</dbReference>
<comment type="caution">
    <text evidence="2">The sequence shown here is derived from an EMBL/GenBank/DDBJ whole genome shotgun (WGS) entry which is preliminary data.</text>
</comment>
<dbReference type="EMBL" id="VJMJ01000313">
    <property type="protein sequence ID" value="KAF0723221.1"/>
    <property type="molecule type" value="Genomic_DNA"/>
</dbReference>